<accession>A0AAV6QKU8</accession>
<dbReference type="Proteomes" id="UP000693946">
    <property type="component" value="Linkage Group LG4"/>
</dbReference>
<evidence type="ECO:0000313" key="2">
    <source>
        <dbReference type="Proteomes" id="UP000693946"/>
    </source>
</evidence>
<dbReference type="EMBL" id="JAGKHQ010000016">
    <property type="protein sequence ID" value="KAG7494366.1"/>
    <property type="molecule type" value="Genomic_DNA"/>
</dbReference>
<comment type="caution">
    <text evidence="1">The sequence shown here is derived from an EMBL/GenBank/DDBJ whole genome shotgun (WGS) entry which is preliminary data.</text>
</comment>
<protein>
    <submittedName>
        <fullName evidence="1">Uncharacterized protein</fullName>
    </submittedName>
</protein>
<name>A0AAV6QKU8_SOLSE</name>
<sequence>MQKLPLTLWSSPPASPAFTGTAFFLAAVAGRMIHTAPVGDTERTDSEFDRITPSDFIRVEGADNNLMHNDEE</sequence>
<gene>
    <name evidence="1" type="ORF">JOB18_029301</name>
</gene>
<dbReference type="AlphaFoldDB" id="A0AAV6QKU8"/>
<keyword evidence="2" id="KW-1185">Reference proteome</keyword>
<proteinExistence type="predicted"/>
<organism evidence="1 2">
    <name type="scientific">Solea senegalensis</name>
    <name type="common">Senegalese sole</name>
    <dbReference type="NCBI Taxonomy" id="28829"/>
    <lineage>
        <taxon>Eukaryota</taxon>
        <taxon>Metazoa</taxon>
        <taxon>Chordata</taxon>
        <taxon>Craniata</taxon>
        <taxon>Vertebrata</taxon>
        <taxon>Euteleostomi</taxon>
        <taxon>Actinopterygii</taxon>
        <taxon>Neopterygii</taxon>
        <taxon>Teleostei</taxon>
        <taxon>Neoteleostei</taxon>
        <taxon>Acanthomorphata</taxon>
        <taxon>Carangaria</taxon>
        <taxon>Pleuronectiformes</taxon>
        <taxon>Pleuronectoidei</taxon>
        <taxon>Soleidae</taxon>
        <taxon>Solea</taxon>
    </lineage>
</organism>
<evidence type="ECO:0000313" key="1">
    <source>
        <dbReference type="EMBL" id="KAG7494366.1"/>
    </source>
</evidence>
<reference evidence="1 2" key="1">
    <citation type="journal article" date="2021" name="Sci. Rep.">
        <title>Chromosome anchoring in Senegalese sole (Solea senegalensis) reveals sex-associated markers and genome rearrangements in flatfish.</title>
        <authorList>
            <person name="Guerrero-Cozar I."/>
            <person name="Gomez-Garrido J."/>
            <person name="Berbel C."/>
            <person name="Martinez-Blanch J.F."/>
            <person name="Alioto T."/>
            <person name="Claros M.G."/>
            <person name="Gagnaire P.A."/>
            <person name="Manchado M."/>
        </authorList>
    </citation>
    <scope>NUCLEOTIDE SEQUENCE [LARGE SCALE GENOMIC DNA]</scope>
    <source>
        <strain evidence="1">Sse05_10M</strain>
    </source>
</reference>